<accession>Q1YMD4</accession>
<dbReference type="HOGENOM" id="CLU_132019_0_0_5"/>
<dbReference type="Gene3D" id="3.40.30.10">
    <property type="entry name" value="Glutaredoxin"/>
    <property type="match status" value="1"/>
</dbReference>
<dbReference type="InterPro" id="IPR000866">
    <property type="entry name" value="AhpC/TSA"/>
</dbReference>
<evidence type="ECO:0000259" key="2">
    <source>
        <dbReference type="PROSITE" id="PS51352"/>
    </source>
</evidence>
<evidence type="ECO:0000256" key="1">
    <source>
        <dbReference type="ARBA" id="ARBA00023284"/>
    </source>
</evidence>
<dbReference type="SUPFAM" id="SSF52833">
    <property type="entry name" value="Thioredoxin-like"/>
    <property type="match status" value="1"/>
</dbReference>
<dbReference type="InterPro" id="IPR050455">
    <property type="entry name" value="Tpx_Peroxidase_subfamily"/>
</dbReference>
<dbReference type="EMBL" id="AAPJ01000001">
    <property type="protein sequence ID" value="EAS51447.1"/>
    <property type="molecule type" value="Genomic_DNA"/>
</dbReference>
<gene>
    <name evidence="3" type="ORF">SI859A1_02263</name>
</gene>
<feature type="domain" description="Thioredoxin" evidence="2">
    <location>
        <begin position="6"/>
        <end position="164"/>
    </location>
</feature>
<protein>
    <recommendedName>
        <fullName evidence="2">Thioredoxin domain-containing protein</fullName>
    </recommendedName>
</protein>
<dbReference type="PANTHER" id="PTHR43110:SF1">
    <property type="entry name" value="THIOL PEROXIDASE"/>
    <property type="match status" value="1"/>
</dbReference>
<dbReference type="GO" id="GO:0016491">
    <property type="term" value="F:oxidoreductase activity"/>
    <property type="evidence" value="ECO:0007669"/>
    <property type="project" value="InterPro"/>
</dbReference>
<dbReference type="Proteomes" id="UP000000321">
    <property type="component" value="Unassembled WGS sequence"/>
</dbReference>
<dbReference type="OrthoDB" id="9809746at2"/>
<dbReference type="BioCyc" id="AURANTIMONAS:SI859A1_02263-MONOMER"/>
<comment type="caution">
    <text evidence="3">The sequence shown here is derived from an EMBL/GenBank/DDBJ whole genome shotgun (WGS) entry which is preliminary data.</text>
</comment>
<evidence type="ECO:0000313" key="3">
    <source>
        <dbReference type="EMBL" id="EAS51447.1"/>
    </source>
</evidence>
<dbReference type="InterPro" id="IPR036249">
    <property type="entry name" value="Thioredoxin-like_sf"/>
</dbReference>
<dbReference type="PROSITE" id="PS51352">
    <property type="entry name" value="THIOREDOXIN_2"/>
    <property type="match status" value="1"/>
</dbReference>
<keyword evidence="4" id="KW-1185">Reference proteome</keyword>
<dbReference type="Pfam" id="PF00578">
    <property type="entry name" value="AhpC-TSA"/>
    <property type="match status" value="1"/>
</dbReference>
<name>Q1YMD4_AURMS</name>
<evidence type="ECO:0000313" key="4">
    <source>
        <dbReference type="Proteomes" id="UP000000321"/>
    </source>
</evidence>
<proteinExistence type="predicted"/>
<reference evidence="3 4" key="1">
    <citation type="journal article" date="2008" name="Appl. Environ. Microbiol.">
        <title>Genomic insights into Mn(II) oxidation by the marine alphaproteobacterium Aurantimonas sp. strain SI85-9A1.</title>
        <authorList>
            <person name="Dick G.J."/>
            <person name="Podell S."/>
            <person name="Johnson H.A."/>
            <person name="Rivera-Espinoza Y."/>
            <person name="Bernier-Latmani R."/>
            <person name="McCarthy J.K."/>
            <person name="Torpey J.W."/>
            <person name="Clement B.G."/>
            <person name="Gaasterland T."/>
            <person name="Tebo B.M."/>
        </authorList>
    </citation>
    <scope>NUCLEOTIDE SEQUENCE [LARGE SCALE GENOMIC DNA]</scope>
    <source>
        <strain evidence="3 4">SI85-9A1</strain>
    </source>
</reference>
<dbReference type="AlphaFoldDB" id="Q1YMD4"/>
<dbReference type="CDD" id="cd02970">
    <property type="entry name" value="PRX_like2"/>
    <property type="match status" value="1"/>
</dbReference>
<organism evidence="3 4">
    <name type="scientific">Aurantimonas manganoxydans (strain ATCC BAA-1229 / DSM 21871 / SI85-9A1)</name>
    <dbReference type="NCBI Taxonomy" id="287752"/>
    <lineage>
        <taxon>Bacteria</taxon>
        <taxon>Pseudomonadati</taxon>
        <taxon>Pseudomonadota</taxon>
        <taxon>Alphaproteobacteria</taxon>
        <taxon>Hyphomicrobiales</taxon>
        <taxon>Aurantimonadaceae</taxon>
        <taxon>Aurantimonas</taxon>
    </lineage>
</organism>
<dbReference type="PANTHER" id="PTHR43110">
    <property type="entry name" value="THIOL PEROXIDASE"/>
    <property type="match status" value="1"/>
</dbReference>
<dbReference type="RefSeq" id="WP_009210086.1">
    <property type="nucleotide sequence ID" value="NZ_BBWP01000044.1"/>
</dbReference>
<keyword evidence="1" id="KW-0676">Redox-active center</keyword>
<dbReference type="InterPro" id="IPR013766">
    <property type="entry name" value="Thioredoxin_domain"/>
</dbReference>
<sequence length="175" mass="19329">MPHTTPMPGDKAPALKVATSDGGQLDLANDNPENFSLVFFYRGVHCPICKKQIGELAKRREEFRAKGFNVHAVSMDDETRMQRQQAEWDLDGMPVGNGLSEESAREWGLYISSKAQDSEPARFAEPGLVVVRPDGTIYAMWLQTVPFTRPSLDDLLGGLSFVVDKGYPTRGELAA</sequence>
<dbReference type="GO" id="GO:0016209">
    <property type="term" value="F:antioxidant activity"/>
    <property type="evidence" value="ECO:0007669"/>
    <property type="project" value="InterPro"/>
</dbReference>